<gene>
    <name evidence="3" type="primary">CAB4</name>
    <name evidence="3" type="ORF">CFIMG_007195RA00001</name>
</gene>
<dbReference type="STRING" id="1035309.A0A2C5XJJ4"/>
<reference evidence="3 4" key="2">
    <citation type="journal article" date="2013" name="IMA Fungus">
        <title>IMA Genome-F 1: Ceratocystis fimbriata: Draft nuclear genome sequence for the plant pathogen, Ceratocystis fimbriata.</title>
        <authorList>
            <person name="Wilken P.M."/>
            <person name="Steenkamp E.T."/>
            <person name="Wingfield M.J."/>
            <person name="de Beer Z.W."/>
            <person name="Wingfield B.D."/>
        </authorList>
    </citation>
    <scope>NUCLEOTIDE SEQUENCE [LARGE SCALE GENOMIC DNA]</scope>
    <source>
        <strain evidence="3 4">CBS 114723</strain>
    </source>
</reference>
<evidence type="ECO:0000313" key="3">
    <source>
        <dbReference type="EMBL" id="PHH56305.1"/>
    </source>
</evidence>
<dbReference type="Proteomes" id="UP000222788">
    <property type="component" value="Unassembled WGS sequence"/>
</dbReference>
<dbReference type="InterPro" id="IPR014729">
    <property type="entry name" value="Rossmann-like_a/b/a_fold"/>
</dbReference>
<evidence type="ECO:0000259" key="2">
    <source>
        <dbReference type="Pfam" id="PF01467"/>
    </source>
</evidence>
<dbReference type="SUPFAM" id="SSF52374">
    <property type="entry name" value="Nucleotidylyl transferase"/>
    <property type="match status" value="1"/>
</dbReference>
<dbReference type="AlphaFoldDB" id="A0A2C5XJJ4"/>
<dbReference type="GO" id="GO:0016779">
    <property type="term" value="F:nucleotidyltransferase activity"/>
    <property type="evidence" value="ECO:0007669"/>
    <property type="project" value="UniProtKB-KW"/>
</dbReference>
<name>A0A2C5XJJ4_9PEZI</name>
<dbReference type="EMBL" id="APWK03000001">
    <property type="protein sequence ID" value="PHH56305.1"/>
    <property type="molecule type" value="Genomic_DNA"/>
</dbReference>
<evidence type="ECO:0000256" key="1">
    <source>
        <dbReference type="SAM" id="MobiDB-lite"/>
    </source>
</evidence>
<keyword evidence="3" id="KW-0548">Nucleotidyltransferase</keyword>
<organism evidence="3 4">
    <name type="scientific">Ceratocystis fimbriata CBS 114723</name>
    <dbReference type="NCBI Taxonomy" id="1035309"/>
    <lineage>
        <taxon>Eukaryota</taxon>
        <taxon>Fungi</taxon>
        <taxon>Dikarya</taxon>
        <taxon>Ascomycota</taxon>
        <taxon>Pezizomycotina</taxon>
        <taxon>Sordariomycetes</taxon>
        <taxon>Hypocreomycetidae</taxon>
        <taxon>Microascales</taxon>
        <taxon>Ceratocystidaceae</taxon>
        <taxon>Ceratocystis</taxon>
    </lineage>
</organism>
<keyword evidence="3" id="KW-0808">Transferase</keyword>
<feature type="compositionally biased region" description="Basic and acidic residues" evidence="1">
    <location>
        <begin position="393"/>
        <end position="405"/>
    </location>
</feature>
<dbReference type="InterPro" id="IPR004821">
    <property type="entry name" value="Cyt_trans-like"/>
</dbReference>
<dbReference type="GO" id="GO:0004140">
    <property type="term" value="F:dephospho-CoA kinase activity"/>
    <property type="evidence" value="ECO:0007669"/>
    <property type="project" value="TreeGrafter"/>
</dbReference>
<dbReference type="PANTHER" id="PTHR10695">
    <property type="entry name" value="DEPHOSPHO-COA KINASE-RELATED"/>
    <property type="match status" value="1"/>
</dbReference>
<dbReference type="OrthoDB" id="330671at2759"/>
<dbReference type="PANTHER" id="PTHR10695:SF46">
    <property type="entry name" value="BIFUNCTIONAL COENZYME A SYNTHASE-RELATED"/>
    <property type="match status" value="1"/>
</dbReference>
<dbReference type="Gene3D" id="3.40.50.620">
    <property type="entry name" value="HUPs"/>
    <property type="match status" value="1"/>
</dbReference>
<comment type="caution">
    <text evidence="3">The sequence shown here is derived from an EMBL/GenBank/DDBJ whole genome shotgun (WGS) entry which is preliminary data.</text>
</comment>
<reference evidence="3 4" key="1">
    <citation type="journal article" date="2013" name="Fungal Biol.">
        <title>Analysis of microsatellite markers in the genome of the plant pathogen Ceratocystis fimbriata.</title>
        <authorList>
            <person name="Simpson M.C."/>
            <person name="Wilken P.M."/>
            <person name="Coetzee M.P."/>
            <person name="Wingfield M.J."/>
            <person name="Wingfield B.D."/>
        </authorList>
    </citation>
    <scope>NUCLEOTIDE SEQUENCE [LARGE SCALE GENOMIC DNA]</scope>
    <source>
        <strain evidence="3 4">CBS 114723</strain>
    </source>
</reference>
<proteinExistence type="predicted"/>
<feature type="domain" description="Cytidyltransferase-like" evidence="2">
    <location>
        <begin position="204"/>
        <end position="377"/>
    </location>
</feature>
<keyword evidence="4" id="KW-1185">Reference proteome</keyword>
<feature type="region of interest" description="Disordered" evidence="1">
    <location>
        <begin position="364"/>
        <end position="405"/>
    </location>
</feature>
<dbReference type="Pfam" id="PF01467">
    <property type="entry name" value="CTP_transf_like"/>
    <property type="match status" value="1"/>
</dbReference>
<feature type="compositionally biased region" description="Gly residues" evidence="1">
    <location>
        <begin position="373"/>
        <end position="384"/>
    </location>
</feature>
<dbReference type="GO" id="GO:0015937">
    <property type="term" value="P:coenzyme A biosynthetic process"/>
    <property type="evidence" value="ECO:0007669"/>
    <property type="project" value="TreeGrafter"/>
</dbReference>
<evidence type="ECO:0000313" key="4">
    <source>
        <dbReference type="Proteomes" id="UP000222788"/>
    </source>
</evidence>
<protein>
    <submittedName>
        <fullName evidence="3">Phosphopantetheine adenylyltransferase</fullName>
    </submittedName>
</protein>
<sequence>MDSLLILPFPPNPLSRVVVEAAYRPPLTSVLTKIAAEIESSTDAGKAQGQLIVAIPGPFLHGPSYGTKQLVWSSAQSLLAHVYSIIAVVCTHENIAVDASVVLVDHSQGRKFNLEPTWSFRPNGTSIFDLRAFAHSFYPFKNLYRVNTEAGLEIFATYLDLIEGKFLLKQSQIITVEGGLTLNMSQRSEEVQDSDGSTYSVVCIGGTFDHLHVGHKLLLSGGALLLDLSRDAKATFVVGITGDEMLKNKKFADLIEPWSHRARAVMRFLASLLDICETRGRKATPLDIQEKEDSLTATLRGGSITVECVAIQDGYGPTITRENMDVLVVSGETRSGGKAVNEKRAEKGWHAMQIYEVDVLEATEGEENSAQEGTGGNKGSGSGFAGKISSTAIREHYAQSRRIED</sequence>
<accession>A0A2C5XJJ4</accession>